<organism evidence="2 3">
    <name type="scientific">Aspergillus leporis</name>
    <dbReference type="NCBI Taxonomy" id="41062"/>
    <lineage>
        <taxon>Eukaryota</taxon>
        <taxon>Fungi</taxon>
        <taxon>Dikarya</taxon>
        <taxon>Ascomycota</taxon>
        <taxon>Pezizomycotina</taxon>
        <taxon>Eurotiomycetes</taxon>
        <taxon>Eurotiomycetidae</taxon>
        <taxon>Eurotiales</taxon>
        <taxon>Aspergillaceae</taxon>
        <taxon>Aspergillus</taxon>
        <taxon>Aspergillus subgen. Circumdati</taxon>
    </lineage>
</organism>
<feature type="transmembrane region" description="Helical" evidence="1">
    <location>
        <begin position="68"/>
        <end position="90"/>
    </location>
</feature>
<name>A0A5N5XAE8_9EURO</name>
<keyword evidence="3" id="KW-1185">Reference proteome</keyword>
<evidence type="ECO:0000256" key="1">
    <source>
        <dbReference type="SAM" id="Phobius"/>
    </source>
</evidence>
<keyword evidence="1" id="KW-1133">Transmembrane helix</keyword>
<proteinExistence type="predicted"/>
<dbReference type="EMBL" id="ML732184">
    <property type="protein sequence ID" value="KAB8076220.1"/>
    <property type="molecule type" value="Genomic_DNA"/>
</dbReference>
<keyword evidence="1" id="KW-0812">Transmembrane</keyword>
<dbReference type="Proteomes" id="UP000326565">
    <property type="component" value="Unassembled WGS sequence"/>
</dbReference>
<keyword evidence="1" id="KW-0472">Membrane</keyword>
<protein>
    <submittedName>
        <fullName evidence="2">Uncharacterized protein</fullName>
    </submittedName>
</protein>
<dbReference type="AlphaFoldDB" id="A0A5N5XAE8"/>
<reference evidence="2 3" key="1">
    <citation type="submission" date="2019-04" db="EMBL/GenBank/DDBJ databases">
        <title>Friends and foes A comparative genomics study of 23 Aspergillus species from section Flavi.</title>
        <authorList>
            <consortium name="DOE Joint Genome Institute"/>
            <person name="Kjaerbolling I."/>
            <person name="Vesth T."/>
            <person name="Frisvad J.C."/>
            <person name="Nybo J.L."/>
            <person name="Theobald S."/>
            <person name="Kildgaard S."/>
            <person name="Isbrandt T."/>
            <person name="Kuo A."/>
            <person name="Sato A."/>
            <person name="Lyhne E.K."/>
            <person name="Kogle M.E."/>
            <person name="Wiebenga A."/>
            <person name="Kun R.S."/>
            <person name="Lubbers R.J."/>
            <person name="Makela M.R."/>
            <person name="Barry K."/>
            <person name="Chovatia M."/>
            <person name="Clum A."/>
            <person name="Daum C."/>
            <person name="Haridas S."/>
            <person name="He G."/>
            <person name="LaButti K."/>
            <person name="Lipzen A."/>
            <person name="Mondo S."/>
            <person name="Riley R."/>
            <person name="Salamov A."/>
            <person name="Simmons B.A."/>
            <person name="Magnuson J.K."/>
            <person name="Henrissat B."/>
            <person name="Mortensen U.H."/>
            <person name="Larsen T.O."/>
            <person name="Devries R.P."/>
            <person name="Grigoriev I.V."/>
            <person name="Machida M."/>
            <person name="Baker S.E."/>
            <person name="Andersen M.R."/>
        </authorList>
    </citation>
    <scope>NUCLEOTIDE SEQUENCE [LARGE SCALE GENOMIC DNA]</scope>
    <source>
        <strain evidence="2 3">CBS 151.66</strain>
    </source>
</reference>
<evidence type="ECO:0000313" key="3">
    <source>
        <dbReference type="Proteomes" id="UP000326565"/>
    </source>
</evidence>
<evidence type="ECO:0000313" key="2">
    <source>
        <dbReference type="EMBL" id="KAB8076220.1"/>
    </source>
</evidence>
<sequence>MVQLTVSGRHTRGLRCKCSVLIGAKTPRLTTLRPRCWRGKKTNDLKIQLKSISSTLSLSTWTDPLSSFLPSLVLPFGIFSPLLHALYPFFLTSPN</sequence>
<accession>A0A5N5XAE8</accession>
<gene>
    <name evidence="2" type="ORF">BDV29DRAFT_94495</name>
</gene>